<dbReference type="EMBL" id="LK032094">
    <property type="protein sequence ID" value="CDY19272.1"/>
    <property type="molecule type" value="Genomic_DNA"/>
</dbReference>
<dbReference type="OMA" id="FRMSKPP"/>
<sequence length="181" mass="20917">MEKILSMEETLEVETSCVSVHSVRGKWWPYRLLWFDDWLKMDKVIDITGAVGTCYLGVACNARNIRGRRSPTSMPFMTGFRMSKPPMTLLAAMWCFGSIQKIHIKLVFHQPGLLDQIRVKKAIVFWSKSVWFSQAKQRLGIMFSWLARTPLQYETSSSITETELILACYGIRARQLIFLQS</sequence>
<gene>
    <name evidence="1" type="primary">BnaC01g32080D</name>
    <name evidence="1" type="ORF">GSBRNA2T00006602001</name>
</gene>
<reference evidence="1 2" key="1">
    <citation type="journal article" date="2014" name="Science">
        <title>Plant genetics. Early allopolyploid evolution in the post-Neolithic Brassica napus oilseed genome.</title>
        <authorList>
            <person name="Chalhoub B."/>
            <person name="Denoeud F."/>
            <person name="Liu S."/>
            <person name="Parkin I.A."/>
            <person name="Tang H."/>
            <person name="Wang X."/>
            <person name="Chiquet J."/>
            <person name="Belcram H."/>
            <person name="Tong C."/>
            <person name="Samans B."/>
            <person name="Correa M."/>
            <person name="Da Silva C."/>
            <person name="Just J."/>
            <person name="Falentin C."/>
            <person name="Koh C.S."/>
            <person name="Le Clainche I."/>
            <person name="Bernard M."/>
            <person name="Bento P."/>
            <person name="Noel B."/>
            <person name="Labadie K."/>
            <person name="Alberti A."/>
            <person name="Charles M."/>
            <person name="Arnaud D."/>
            <person name="Guo H."/>
            <person name="Daviaud C."/>
            <person name="Alamery S."/>
            <person name="Jabbari K."/>
            <person name="Zhao M."/>
            <person name="Edger P.P."/>
            <person name="Chelaifa H."/>
            <person name="Tack D."/>
            <person name="Lassalle G."/>
            <person name="Mestiri I."/>
            <person name="Schnel N."/>
            <person name="Le Paslier M.C."/>
            <person name="Fan G."/>
            <person name="Renault V."/>
            <person name="Bayer P.E."/>
            <person name="Golicz A.A."/>
            <person name="Manoli S."/>
            <person name="Lee T.H."/>
            <person name="Thi V.H."/>
            <person name="Chalabi S."/>
            <person name="Hu Q."/>
            <person name="Fan C."/>
            <person name="Tollenaere R."/>
            <person name="Lu Y."/>
            <person name="Battail C."/>
            <person name="Shen J."/>
            <person name="Sidebottom C.H."/>
            <person name="Wang X."/>
            <person name="Canaguier A."/>
            <person name="Chauveau A."/>
            <person name="Berard A."/>
            <person name="Deniot G."/>
            <person name="Guan M."/>
            <person name="Liu Z."/>
            <person name="Sun F."/>
            <person name="Lim Y.P."/>
            <person name="Lyons E."/>
            <person name="Town C.D."/>
            <person name="Bancroft I."/>
            <person name="Wang X."/>
            <person name="Meng J."/>
            <person name="Ma J."/>
            <person name="Pires J.C."/>
            <person name="King G.J."/>
            <person name="Brunel D."/>
            <person name="Delourme R."/>
            <person name="Renard M."/>
            <person name="Aury J.M."/>
            <person name="Adams K.L."/>
            <person name="Batley J."/>
            <person name="Snowdon R.J."/>
            <person name="Tost J."/>
            <person name="Edwards D."/>
            <person name="Zhou Y."/>
            <person name="Hua W."/>
            <person name="Sharpe A.G."/>
            <person name="Paterson A.H."/>
            <person name="Guan C."/>
            <person name="Wincker P."/>
        </authorList>
    </citation>
    <scope>NUCLEOTIDE SEQUENCE [LARGE SCALE GENOMIC DNA]</scope>
    <source>
        <strain evidence="2">cv. Darmor-bzh</strain>
    </source>
</reference>
<protein>
    <submittedName>
        <fullName evidence="1">BnaC01g32080D protein</fullName>
    </submittedName>
</protein>
<accession>A0A078G2L3</accession>
<name>A0A078G2L3_BRANA</name>
<evidence type="ECO:0000313" key="2">
    <source>
        <dbReference type="Proteomes" id="UP000028999"/>
    </source>
</evidence>
<evidence type="ECO:0000313" key="1">
    <source>
        <dbReference type="EMBL" id="CDY19272.1"/>
    </source>
</evidence>
<keyword evidence="2" id="KW-1185">Reference proteome</keyword>
<dbReference type="Proteomes" id="UP000028999">
    <property type="component" value="Unassembled WGS sequence"/>
</dbReference>
<dbReference type="Gramene" id="CDY19272">
    <property type="protein sequence ID" value="CDY19272"/>
    <property type="gene ID" value="GSBRNA2T00006602001"/>
</dbReference>
<organism evidence="1 2">
    <name type="scientific">Brassica napus</name>
    <name type="common">Rape</name>
    <dbReference type="NCBI Taxonomy" id="3708"/>
    <lineage>
        <taxon>Eukaryota</taxon>
        <taxon>Viridiplantae</taxon>
        <taxon>Streptophyta</taxon>
        <taxon>Embryophyta</taxon>
        <taxon>Tracheophyta</taxon>
        <taxon>Spermatophyta</taxon>
        <taxon>Magnoliopsida</taxon>
        <taxon>eudicotyledons</taxon>
        <taxon>Gunneridae</taxon>
        <taxon>Pentapetalae</taxon>
        <taxon>rosids</taxon>
        <taxon>malvids</taxon>
        <taxon>Brassicales</taxon>
        <taxon>Brassicaceae</taxon>
        <taxon>Brassiceae</taxon>
        <taxon>Brassica</taxon>
    </lineage>
</organism>
<proteinExistence type="predicted"/>
<dbReference type="PaxDb" id="3708-A0A078G2L3"/>
<dbReference type="AlphaFoldDB" id="A0A078G2L3"/>